<evidence type="ECO:0000256" key="1">
    <source>
        <dbReference type="SAM" id="MobiDB-lite"/>
    </source>
</evidence>
<dbReference type="HOGENOM" id="CLU_1468637_0_0_1"/>
<feature type="region of interest" description="Disordered" evidence="1">
    <location>
        <begin position="1"/>
        <end position="39"/>
    </location>
</feature>
<evidence type="ECO:0000313" key="3">
    <source>
        <dbReference type="Proteomes" id="UP000053647"/>
    </source>
</evidence>
<sequence>MSANDNPFSPHASVHSADDEDIEFGIGSQPSGCGFGQAVPVDDRGQYLYDQEWSPLRNRTPENLDRALAFGESIRAERQAHYDSLVRAGCLDPYQGAPRVDCGIQVDTVEEGLKRKFSEYDSMPATPKRAFAEDLTNERNSRKEYETPSKRRKGLDTVIKELRNVIEHQTEVLVCISRSLDARI</sequence>
<organism evidence="2 3">
    <name type="scientific">Paxillus involutus ATCC 200175</name>
    <dbReference type="NCBI Taxonomy" id="664439"/>
    <lineage>
        <taxon>Eukaryota</taxon>
        <taxon>Fungi</taxon>
        <taxon>Dikarya</taxon>
        <taxon>Basidiomycota</taxon>
        <taxon>Agaricomycotina</taxon>
        <taxon>Agaricomycetes</taxon>
        <taxon>Agaricomycetidae</taxon>
        <taxon>Boletales</taxon>
        <taxon>Paxilineae</taxon>
        <taxon>Paxillaceae</taxon>
        <taxon>Paxillus</taxon>
    </lineage>
</organism>
<gene>
    <name evidence="2" type="ORF">PAXINDRAFT_17423</name>
</gene>
<dbReference type="Proteomes" id="UP000053647">
    <property type="component" value="Unassembled WGS sequence"/>
</dbReference>
<dbReference type="EMBL" id="KN819458">
    <property type="protein sequence ID" value="KIJ09480.1"/>
    <property type="molecule type" value="Genomic_DNA"/>
</dbReference>
<reference evidence="3" key="2">
    <citation type="submission" date="2015-01" db="EMBL/GenBank/DDBJ databases">
        <title>Evolutionary Origins and Diversification of the Mycorrhizal Mutualists.</title>
        <authorList>
            <consortium name="DOE Joint Genome Institute"/>
            <consortium name="Mycorrhizal Genomics Consortium"/>
            <person name="Kohler A."/>
            <person name="Kuo A."/>
            <person name="Nagy L.G."/>
            <person name="Floudas D."/>
            <person name="Copeland A."/>
            <person name="Barry K.W."/>
            <person name="Cichocki N."/>
            <person name="Veneault-Fourrey C."/>
            <person name="LaButti K."/>
            <person name="Lindquist E.A."/>
            <person name="Lipzen A."/>
            <person name="Lundell T."/>
            <person name="Morin E."/>
            <person name="Murat C."/>
            <person name="Riley R."/>
            <person name="Ohm R."/>
            <person name="Sun H."/>
            <person name="Tunlid A."/>
            <person name="Henrissat B."/>
            <person name="Grigoriev I.V."/>
            <person name="Hibbett D.S."/>
            <person name="Martin F."/>
        </authorList>
    </citation>
    <scope>NUCLEOTIDE SEQUENCE [LARGE SCALE GENOMIC DNA]</scope>
    <source>
        <strain evidence="3">ATCC 200175</strain>
    </source>
</reference>
<proteinExistence type="predicted"/>
<name>A0A0C9T183_PAXIN</name>
<protein>
    <submittedName>
        <fullName evidence="2">Uncharacterized protein</fullName>
    </submittedName>
</protein>
<keyword evidence="3" id="KW-1185">Reference proteome</keyword>
<reference evidence="2 3" key="1">
    <citation type="submission" date="2014-06" db="EMBL/GenBank/DDBJ databases">
        <authorList>
            <consortium name="DOE Joint Genome Institute"/>
            <person name="Kuo A."/>
            <person name="Kohler A."/>
            <person name="Nagy L.G."/>
            <person name="Floudas D."/>
            <person name="Copeland A."/>
            <person name="Barry K.W."/>
            <person name="Cichocki N."/>
            <person name="Veneault-Fourrey C."/>
            <person name="LaButti K."/>
            <person name="Lindquist E.A."/>
            <person name="Lipzen A."/>
            <person name="Lundell T."/>
            <person name="Morin E."/>
            <person name="Murat C."/>
            <person name="Sun H."/>
            <person name="Tunlid A."/>
            <person name="Henrissat B."/>
            <person name="Grigoriev I.V."/>
            <person name="Hibbett D.S."/>
            <person name="Martin F."/>
            <person name="Nordberg H.P."/>
            <person name="Cantor M.N."/>
            <person name="Hua S.X."/>
        </authorList>
    </citation>
    <scope>NUCLEOTIDE SEQUENCE [LARGE SCALE GENOMIC DNA]</scope>
    <source>
        <strain evidence="2 3">ATCC 200175</strain>
    </source>
</reference>
<accession>A0A0C9T183</accession>
<dbReference type="AlphaFoldDB" id="A0A0C9T183"/>
<evidence type="ECO:0000313" key="2">
    <source>
        <dbReference type="EMBL" id="KIJ09480.1"/>
    </source>
</evidence>